<keyword evidence="8" id="KW-0626">Porin</keyword>
<evidence type="ECO:0000256" key="2">
    <source>
        <dbReference type="ARBA" id="ARBA00011233"/>
    </source>
</evidence>
<reference evidence="13 14" key="1">
    <citation type="submission" date="2014-03" db="EMBL/GenBank/DDBJ databases">
        <title>Draft Genome Sequences of Four Burkholderia Strains.</title>
        <authorList>
            <person name="Liu X.Y."/>
            <person name="Li C.X."/>
            <person name="Xu J.H."/>
        </authorList>
    </citation>
    <scope>NUCLEOTIDE SEQUENCE [LARGE SCALE GENOMIC DNA]</scope>
    <source>
        <strain evidence="13 14">OP-1</strain>
    </source>
</reference>
<sequence length="378" mass="39686">MTAKIALLTGALCSGLAMNAYSQSNVTLYGLINSGLTYQNNAKGSPLFKAQSGAWGGSRWGIQGSEDLGGGISSIFLLENGFDAYSGTLGQNGRMFGRSAWVGIASPWGKVTAGRQYEETTAFLGKISASGLWAGYIGSHIGDVDNVGATNRVDNTLRYETPDLAGLRVSALYRVGGTPGNIGTNEIFGLGASYVRGGLQMAAAYENVHNPATSLYDGTVVTPTFVSPASNPIFSGYESASDMRVIGAGATYQFGQLTVGAVYTNTQFRDVIRTASTPLAGSHTFQDVQANLTYRVNTSTLLGAAFDYLSTSTAHYSQAMFGPHYALSKRTELYAIGIYQHASGTNSVNKPAVASINTLTASSTPNQVAVNAGIIQRF</sequence>
<evidence type="ECO:0000256" key="5">
    <source>
        <dbReference type="ARBA" id="ARBA00022692"/>
    </source>
</evidence>
<feature type="signal peptide" evidence="11">
    <location>
        <begin position="1"/>
        <end position="19"/>
    </location>
</feature>
<name>A0A656QAR6_9BURK</name>
<keyword evidence="7" id="KW-0406">Ion transport</keyword>
<keyword evidence="14" id="KW-1185">Reference proteome</keyword>
<evidence type="ECO:0000256" key="8">
    <source>
        <dbReference type="ARBA" id="ARBA00023114"/>
    </source>
</evidence>
<keyword evidence="3" id="KW-0813">Transport</keyword>
<dbReference type="Pfam" id="PF13609">
    <property type="entry name" value="Porin_4"/>
    <property type="match status" value="1"/>
</dbReference>
<accession>A0A656QAR6</accession>
<dbReference type="GO" id="GO:0009279">
    <property type="term" value="C:cell outer membrane"/>
    <property type="evidence" value="ECO:0007669"/>
    <property type="project" value="UniProtKB-SubCell"/>
</dbReference>
<dbReference type="Gene3D" id="2.40.160.10">
    <property type="entry name" value="Porin"/>
    <property type="match status" value="1"/>
</dbReference>
<keyword evidence="4" id="KW-1134">Transmembrane beta strand</keyword>
<comment type="subunit">
    <text evidence="2">Homotrimer.</text>
</comment>
<dbReference type="Proteomes" id="UP000027451">
    <property type="component" value="Unassembled WGS sequence"/>
</dbReference>
<evidence type="ECO:0000259" key="12">
    <source>
        <dbReference type="Pfam" id="PF13609"/>
    </source>
</evidence>
<evidence type="ECO:0000256" key="1">
    <source>
        <dbReference type="ARBA" id="ARBA00004571"/>
    </source>
</evidence>
<evidence type="ECO:0000256" key="10">
    <source>
        <dbReference type="ARBA" id="ARBA00023237"/>
    </source>
</evidence>
<protein>
    <submittedName>
        <fullName evidence="13">Porin</fullName>
    </submittedName>
</protein>
<dbReference type="EMBL" id="JFHD01000041">
    <property type="protein sequence ID" value="KDR25863.1"/>
    <property type="molecule type" value="Genomic_DNA"/>
</dbReference>
<organism evidence="13 14">
    <name type="scientific">Caballeronia zhejiangensis</name>
    <dbReference type="NCBI Taxonomy" id="871203"/>
    <lineage>
        <taxon>Bacteria</taxon>
        <taxon>Pseudomonadati</taxon>
        <taxon>Pseudomonadota</taxon>
        <taxon>Betaproteobacteria</taxon>
        <taxon>Burkholderiales</taxon>
        <taxon>Burkholderiaceae</taxon>
        <taxon>Caballeronia</taxon>
    </lineage>
</organism>
<dbReference type="CDD" id="cd00342">
    <property type="entry name" value="gram_neg_porins"/>
    <property type="match status" value="1"/>
</dbReference>
<evidence type="ECO:0000256" key="6">
    <source>
        <dbReference type="ARBA" id="ARBA00022729"/>
    </source>
</evidence>
<evidence type="ECO:0000313" key="14">
    <source>
        <dbReference type="Proteomes" id="UP000027451"/>
    </source>
</evidence>
<evidence type="ECO:0000256" key="3">
    <source>
        <dbReference type="ARBA" id="ARBA00022448"/>
    </source>
</evidence>
<gene>
    <name evidence="13" type="ORF">BG60_26665</name>
</gene>
<evidence type="ECO:0000256" key="11">
    <source>
        <dbReference type="SAM" id="SignalP"/>
    </source>
</evidence>
<comment type="subcellular location">
    <subcellularLocation>
        <location evidence="1">Cell outer membrane</location>
        <topology evidence="1">Multi-pass membrane protein</topology>
    </subcellularLocation>
</comment>
<comment type="caution">
    <text evidence="13">The sequence shown here is derived from an EMBL/GenBank/DDBJ whole genome shotgun (WGS) entry which is preliminary data.</text>
</comment>
<keyword evidence="6 11" id="KW-0732">Signal</keyword>
<dbReference type="InterPro" id="IPR002299">
    <property type="entry name" value="Porin_Neis"/>
</dbReference>
<keyword evidence="9" id="KW-0472">Membrane</keyword>
<evidence type="ECO:0000256" key="7">
    <source>
        <dbReference type="ARBA" id="ARBA00023065"/>
    </source>
</evidence>
<evidence type="ECO:0000313" key="13">
    <source>
        <dbReference type="EMBL" id="KDR25863.1"/>
    </source>
</evidence>
<dbReference type="GO" id="GO:0006811">
    <property type="term" value="P:monoatomic ion transport"/>
    <property type="evidence" value="ECO:0007669"/>
    <property type="project" value="UniProtKB-KW"/>
</dbReference>
<dbReference type="PANTHER" id="PTHR34501">
    <property type="entry name" value="PROTEIN YDDL-RELATED"/>
    <property type="match status" value="1"/>
</dbReference>
<dbReference type="AlphaFoldDB" id="A0A656QAR6"/>
<keyword evidence="5" id="KW-0812">Transmembrane</keyword>
<dbReference type="GO" id="GO:0015288">
    <property type="term" value="F:porin activity"/>
    <property type="evidence" value="ECO:0007669"/>
    <property type="project" value="UniProtKB-KW"/>
</dbReference>
<dbReference type="InterPro" id="IPR033900">
    <property type="entry name" value="Gram_neg_porin_domain"/>
</dbReference>
<dbReference type="SUPFAM" id="SSF56935">
    <property type="entry name" value="Porins"/>
    <property type="match status" value="1"/>
</dbReference>
<keyword evidence="10" id="KW-0998">Cell outer membrane</keyword>
<dbReference type="PRINTS" id="PR00184">
    <property type="entry name" value="NEISSPPORIN"/>
</dbReference>
<proteinExistence type="predicted"/>
<evidence type="ECO:0000256" key="9">
    <source>
        <dbReference type="ARBA" id="ARBA00023136"/>
    </source>
</evidence>
<feature type="chain" id="PRO_5025009654" evidence="11">
    <location>
        <begin position="20"/>
        <end position="378"/>
    </location>
</feature>
<dbReference type="InterPro" id="IPR023614">
    <property type="entry name" value="Porin_dom_sf"/>
</dbReference>
<feature type="domain" description="Porin" evidence="12">
    <location>
        <begin position="12"/>
        <end position="336"/>
    </location>
</feature>
<dbReference type="PANTHER" id="PTHR34501:SF9">
    <property type="entry name" value="MAJOR OUTER MEMBRANE PROTEIN P.IA"/>
    <property type="match status" value="1"/>
</dbReference>
<evidence type="ECO:0000256" key="4">
    <source>
        <dbReference type="ARBA" id="ARBA00022452"/>
    </source>
</evidence>
<dbReference type="GO" id="GO:0046930">
    <property type="term" value="C:pore complex"/>
    <property type="evidence" value="ECO:0007669"/>
    <property type="project" value="UniProtKB-KW"/>
</dbReference>
<dbReference type="InterPro" id="IPR050298">
    <property type="entry name" value="Gram-neg_bact_OMP"/>
</dbReference>